<name>R7T506_CAPTE</name>
<dbReference type="Proteomes" id="UP000014760">
    <property type="component" value="Unassembled WGS sequence"/>
</dbReference>
<dbReference type="AlphaFoldDB" id="R7T506"/>
<proteinExistence type="predicted"/>
<gene>
    <name evidence="2" type="ORF">CAPTEDRAFT_202763</name>
</gene>
<keyword evidence="1" id="KW-0812">Transmembrane</keyword>
<keyword evidence="4" id="KW-1185">Reference proteome</keyword>
<evidence type="ECO:0000256" key="1">
    <source>
        <dbReference type="SAM" id="Phobius"/>
    </source>
</evidence>
<feature type="transmembrane region" description="Helical" evidence="1">
    <location>
        <begin position="120"/>
        <end position="137"/>
    </location>
</feature>
<feature type="transmembrane region" description="Helical" evidence="1">
    <location>
        <begin position="144"/>
        <end position="161"/>
    </location>
</feature>
<evidence type="ECO:0000313" key="3">
    <source>
        <dbReference type="EnsemblMetazoa" id="CapteP202763"/>
    </source>
</evidence>
<protein>
    <submittedName>
        <fullName evidence="2 3">Uncharacterized protein</fullName>
    </submittedName>
</protein>
<keyword evidence="1" id="KW-1133">Transmembrane helix</keyword>
<keyword evidence="1" id="KW-0472">Membrane</keyword>
<dbReference type="EnsemblMetazoa" id="CapteT202763">
    <property type="protein sequence ID" value="CapteP202763"/>
    <property type="gene ID" value="CapteG202763"/>
</dbReference>
<sequence length="183" mass="20398">MEASSALTMSTKVYTVVDFGEEEDGVVICISVMATRISLSEEQPPLQLDLRPPHHDVVTPGLRHLCTSWMLPNDTYHDCLGPLTLRAIEIRVICMYSSMVGLVHWGIDICWFLVKTVISGVIMVVTVSMAIRVIMVIRDIRDILVIRVIVVIMVISDRALMVTCRRPEPDVARIDQQAGAIAL</sequence>
<accession>R7T506</accession>
<dbReference type="EMBL" id="KB311930">
    <property type="protein sequence ID" value="ELT88227.1"/>
    <property type="molecule type" value="Genomic_DNA"/>
</dbReference>
<evidence type="ECO:0000313" key="4">
    <source>
        <dbReference type="Proteomes" id="UP000014760"/>
    </source>
</evidence>
<reference evidence="2 4" key="2">
    <citation type="journal article" date="2013" name="Nature">
        <title>Insights into bilaterian evolution from three spiralian genomes.</title>
        <authorList>
            <person name="Simakov O."/>
            <person name="Marletaz F."/>
            <person name="Cho S.J."/>
            <person name="Edsinger-Gonzales E."/>
            <person name="Havlak P."/>
            <person name="Hellsten U."/>
            <person name="Kuo D.H."/>
            <person name="Larsson T."/>
            <person name="Lv J."/>
            <person name="Arendt D."/>
            <person name="Savage R."/>
            <person name="Osoegawa K."/>
            <person name="de Jong P."/>
            <person name="Grimwood J."/>
            <person name="Chapman J.A."/>
            <person name="Shapiro H."/>
            <person name="Aerts A."/>
            <person name="Otillar R.P."/>
            <person name="Terry A.Y."/>
            <person name="Boore J.L."/>
            <person name="Grigoriev I.V."/>
            <person name="Lindberg D.R."/>
            <person name="Seaver E.C."/>
            <person name="Weisblat D.A."/>
            <person name="Putnam N.H."/>
            <person name="Rokhsar D.S."/>
        </authorList>
    </citation>
    <scope>NUCLEOTIDE SEQUENCE</scope>
    <source>
        <strain evidence="2 4">I ESC-2004</strain>
    </source>
</reference>
<reference evidence="4" key="1">
    <citation type="submission" date="2012-12" db="EMBL/GenBank/DDBJ databases">
        <authorList>
            <person name="Hellsten U."/>
            <person name="Grimwood J."/>
            <person name="Chapman J.A."/>
            <person name="Shapiro H."/>
            <person name="Aerts A."/>
            <person name="Otillar R.P."/>
            <person name="Terry A.Y."/>
            <person name="Boore J.L."/>
            <person name="Simakov O."/>
            <person name="Marletaz F."/>
            <person name="Cho S.-J."/>
            <person name="Edsinger-Gonzales E."/>
            <person name="Havlak P."/>
            <person name="Kuo D.-H."/>
            <person name="Larsson T."/>
            <person name="Lv J."/>
            <person name="Arendt D."/>
            <person name="Savage R."/>
            <person name="Osoegawa K."/>
            <person name="de Jong P."/>
            <person name="Lindberg D.R."/>
            <person name="Seaver E.C."/>
            <person name="Weisblat D.A."/>
            <person name="Putnam N.H."/>
            <person name="Grigoriev I.V."/>
            <person name="Rokhsar D.S."/>
        </authorList>
    </citation>
    <scope>NUCLEOTIDE SEQUENCE</scope>
    <source>
        <strain evidence="4">I ESC-2004</strain>
    </source>
</reference>
<evidence type="ECO:0000313" key="2">
    <source>
        <dbReference type="EMBL" id="ELT88227.1"/>
    </source>
</evidence>
<dbReference type="HOGENOM" id="CLU_1476528_0_0_1"/>
<organism evidence="2">
    <name type="scientific">Capitella teleta</name>
    <name type="common">Polychaete worm</name>
    <dbReference type="NCBI Taxonomy" id="283909"/>
    <lineage>
        <taxon>Eukaryota</taxon>
        <taxon>Metazoa</taxon>
        <taxon>Spiralia</taxon>
        <taxon>Lophotrochozoa</taxon>
        <taxon>Annelida</taxon>
        <taxon>Polychaeta</taxon>
        <taxon>Sedentaria</taxon>
        <taxon>Scolecida</taxon>
        <taxon>Capitellidae</taxon>
        <taxon>Capitella</taxon>
    </lineage>
</organism>
<reference evidence="3" key="3">
    <citation type="submission" date="2015-06" db="UniProtKB">
        <authorList>
            <consortium name="EnsemblMetazoa"/>
        </authorList>
    </citation>
    <scope>IDENTIFICATION</scope>
</reference>
<dbReference type="EMBL" id="AMQN01015467">
    <property type="status" value="NOT_ANNOTATED_CDS"/>
    <property type="molecule type" value="Genomic_DNA"/>
</dbReference>